<dbReference type="VEuPathDB" id="TriTrypDB:TvY486_0005680"/>
<reference evidence="2 3" key="1">
    <citation type="journal article" date="2012" name="Proc. Natl. Acad. Sci. U.S.A.">
        <title>Antigenic diversity is generated by distinct evolutionary mechanisms in African trypanosome species.</title>
        <authorList>
            <person name="Jackson A.P."/>
            <person name="Berry A."/>
            <person name="Aslett M."/>
            <person name="Allison H.C."/>
            <person name="Burton P."/>
            <person name="Vavrova-Anderson J."/>
            <person name="Brown R."/>
            <person name="Browne H."/>
            <person name="Corton N."/>
            <person name="Hauser H."/>
            <person name="Gamble J."/>
            <person name="Gilderthorp R."/>
            <person name="Marcello L."/>
            <person name="McQuillan J."/>
            <person name="Otto T.D."/>
            <person name="Quail M.A."/>
            <person name="Sanders M.J."/>
            <person name="van Tonder A."/>
            <person name="Ginger M.L."/>
            <person name="Field M.C."/>
            <person name="Barry J.D."/>
            <person name="Hertz-Fowler C."/>
            <person name="Berriman M."/>
        </authorList>
    </citation>
    <scope>NUCLEOTIDE SEQUENCE</scope>
    <source>
        <strain evidence="2 3">Y486</strain>
    </source>
</reference>
<feature type="region of interest" description="Disordered" evidence="1">
    <location>
        <begin position="362"/>
        <end position="424"/>
    </location>
</feature>
<name>F9WKC1_TRYVY</name>
<keyword evidence="3" id="KW-1185">Reference proteome</keyword>
<accession>F9WKC1</accession>
<proteinExistence type="predicted"/>
<sequence>MAELAQARKVASEMCGTARKAAIAVTALACVLGTAEATVAIAKTAAGGACALSTALKKTARAALEDAVSARDSMMAANAEVLATRRAIDALTQGEGESQCEVRRRKAAEEVKRALEQRIGDKDTQGEGGAHLALQEATALARDCMHLCGKIDGLIETIITYKAGNGATRRGCVTEGGTAGTSVGKQDNSVRPCFAAEADGWDLTALKAEAQKQTASGGAGSVALKDADKVTAANDNCPFFSTGASGGNAMFSRTGAGGSWGGIWEVASDSNNIKLEQQAQRGGKPSSAAEEKQLAQLISRADTLKGKVSNATDEQNKGSVRRAAETLTHAAQTPFLLDSEPNEGPRNATAWIKTLLARRCDQTATSKGTEKAQAQRNSHSPAGDNAGNARDSREGNSEDNTEEHKNSAIAETRETHSTSHTSRRGLAAACLATAWAMRTPAGARTPQGTQKH</sequence>
<evidence type="ECO:0000313" key="2">
    <source>
        <dbReference type="EMBL" id="CCD17941.1"/>
    </source>
</evidence>
<protein>
    <submittedName>
        <fullName evidence="2">Uncharacterized protein</fullName>
    </submittedName>
</protein>
<feature type="compositionally biased region" description="Basic and acidic residues" evidence="1">
    <location>
        <begin position="390"/>
        <end position="417"/>
    </location>
</feature>
<dbReference type="SUPFAM" id="SSF58087">
    <property type="entry name" value="Variant surface glycoprotein (N-terminal domain)"/>
    <property type="match status" value="1"/>
</dbReference>
<dbReference type="EMBL" id="CAEX01000061">
    <property type="protein sequence ID" value="CCD17941.1"/>
    <property type="molecule type" value="Genomic_DNA"/>
</dbReference>
<feature type="compositionally biased region" description="Polar residues" evidence="1">
    <location>
        <begin position="362"/>
        <end position="380"/>
    </location>
</feature>
<dbReference type="Proteomes" id="UP000009027">
    <property type="component" value="Unassembled WGS sequence"/>
</dbReference>
<evidence type="ECO:0000313" key="3">
    <source>
        <dbReference type="Proteomes" id="UP000009027"/>
    </source>
</evidence>
<evidence type="ECO:0000256" key="1">
    <source>
        <dbReference type="SAM" id="MobiDB-lite"/>
    </source>
</evidence>
<gene>
    <name evidence="2" type="ORF">TvY486_0005680</name>
</gene>
<organism evidence="2 3">
    <name type="scientific">Trypanosoma vivax (strain Y486)</name>
    <dbReference type="NCBI Taxonomy" id="1055687"/>
    <lineage>
        <taxon>Eukaryota</taxon>
        <taxon>Discoba</taxon>
        <taxon>Euglenozoa</taxon>
        <taxon>Kinetoplastea</taxon>
        <taxon>Metakinetoplastina</taxon>
        <taxon>Trypanosomatida</taxon>
        <taxon>Trypanosomatidae</taxon>
        <taxon>Trypanosoma</taxon>
        <taxon>Duttonella</taxon>
    </lineage>
</organism>
<dbReference type="AlphaFoldDB" id="F9WKC1"/>